<evidence type="ECO:0000313" key="2">
    <source>
        <dbReference type="Proteomes" id="UP001153678"/>
    </source>
</evidence>
<reference evidence="1" key="1">
    <citation type="submission" date="2022-08" db="EMBL/GenBank/DDBJ databases">
        <authorList>
            <person name="Kallberg Y."/>
            <person name="Tangrot J."/>
            <person name="Rosling A."/>
        </authorList>
    </citation>
    <scope>NUCLEOTIDE SEQUENCE</scope>
    <source>
        <strain evidence="1">Wild A</strain>
    </source>
</reference>
<protein>
    <submittedName>
        <fullName evidence="1">6944_t:CDS:1</fullName>
    </submittedName>
</protein>
<sequence>MAELSTGNPPFYDRKHDVLLALDICNGLRPEFGKGTPECYKKLAYKCMNANQNQRPKAIKLHKLLNF</sequence>
<accession>A0A9W4SQ04</accession>
<dbReference type="AlphaFoldDB" id="A0A9W4SQ04"/>
<dbReference type="SUPFAM" id="SSF56112">
    <property type="entry name" value="Protein kinase-like (PK-like)"/>
    <property type="match status" value="1"/>
</dbReference>
<gene>
    <name evidence="1" type="ORF">FWILDA_LOCUS7906</name>
</gene>
<dbReference type="Gene3D" id="1.10.510.10">
    <property type="entry name" value="Transferase(Phosphotransferase) domain 1"/>
    <property type="match status" value="1"/>
</dbReference>
<dbReference type="Proteomes" id="UP001153678">
    <property type="component" value="Unassembled WGS sequence"/>
</dbReference>
<proteinExistence type="predicted"/>
<dbReference type="EMBL" id="CAMKVN010001606">
    <property type="protein sequence ID" value="CAI2177081.1"/>
    <property type="molecule type" value="Genomic_DNA"/>
</dbReference>
<dbReference type="InterPro" id="IPR011009">
    <property type="entry name" value="Kinase-like_dom_sf"/>
</dbReference>
<feature type="non-terminal residue" evidence="1">
    <location>
        <position position="67"/>
    </location>
</feature>
<dbReference type="OrthoDB" id="2384652at2759"/>
<evidence type="ECO:0000313" key="1">
    <source>
        <dbReference type="EMBL" id="CAI2177081.1"/>
    </source>
</evidence>
<name>A0A9W4SQ04_9GLOM</name>
<keyword evidence="2" id="KW-1185">Reference proteome</keyword>
<organism evidence="1 2">
    <name type="scientific">Funneliformis geosporum</name>
    <dbReference type="NCBI Taxonomy" id="1117311"/>
    <lineage>
        <taxon>Eukaryota</taxon>
        <taxon>Fungi</taxon>
        <taxon>Fungi incertae sedis</taxon>
        <taxon>Mucoromycota</taxon>
        <taxon>Glomeromycotina</taxon>
        <taxon>Glomeromycetes</taxon>
        <taxon>Glomerales</taxon>
        <taxon>Glomeraceae</taxon>
        <taxon>Funneliformis</taxon>
    </lineage>
</organism>
<comment type="caution">
    <text evidence="1">The sequence shown here is derived from an EMBL/GenBank/DDBJ whole genome shotgun (WGS) entry which is preliminary data.</text>
</comment>